<proteinExistence type="predicted"/>
<dbReference type="PANTHER" id="PTHR48098">
    <property type="entry name" value="ENTEROCHELIN ESTERASE-RELATED"/>
    <property type="match status" value="1"/>
</dbReference>
<keyword evidence="2" id="KW-1185">Reference proteome</keyword>
<dbReference type="InterPro" id="IPR000801">
    <property type="entry name" value="Esterase-like"/>
</dbReference>
<evidence type="ECO:0000313" key="1">
    <source>
        <dbReference type="EMBL" id="PRY47308.1"/>
    </source>
</evidence>
<dbReference type="PANTHER" id="PTHR48098:SF6">
    <property type="entry name" value="FERRI-BACILLIBACTIN ESTERASE BESA"/>
    <property type="match status" value="1"/>
</dbReference>
<dbReference type="SUPFAM" id="SSF53474">
    <property type="entry name" value="alpha/beta-Hydrolases"/>
    <property type="match status" value="1"/>
</dbReference>
<comment type="caution">
    <text evidence="1">The sequence shown here is derived from an EMBL/GenBank/DDBJ whole genome shotgun (WGS) entry which is preliminary data.</text>
</comment>
<dbReference type="InterPro" id="IPR029058">
    <property type="entry name" value="AB_hydrolase_fold"/>
</dbReference>
<dbReference type="Gene3D" id="3.40.50.1820">
    <property type="entry name" value="alpha/beta hydrolase"/>
    <property type="match status" value="1"/>
</dbReference>
<evidence type="ECO:0000313" key="2">
    <source>
        <dbReference type="Proteomes" id="UP000238375"/>
    </source>
</evidence>
<accession>A0A2T0TP49</accession>
<keyword evidence="1" id="KW-0378">Hydrolase</keyword>
<dbReference type="OrthoDB" id="9784036at2"/>
<gene>
    <name evidence="1" type="ORF">CLV58_101376</name>
</gene>
<dbReference type="Proteomes" id="UP000238375">
    <property type="component" value="Unassembled WGS sequence"/>
</dbReference>
<protein>
    <submittedName>
        <fullName evidence="1">Putative alpha/beta superfamily hydrolase</fullName>
    </submittedName>
</protein>
<organism evidence="1 2">
    <name type="scientific">Spirosoma oryzae</name>
    <dbReference type="NCBI Taxonomy" id="1469603"/>
    <lineage>
        <taxon>Bacteria</taxon>
        <taxon>Pseudomonadati</taxon>
        <taxon>Bacteroidota</taxon>
        <taxon>Cytophagia</taxon>
        <taxon>Cytophagales</taxon>
        <taxon>Cytophagaceae</taxon>
        <taxon>Spirosoma</taxon>
    </lineage>
</organism>
<name>A0A2T0TP49_9BACT</name>
<dbReference type="GO" id="GO:0016787">
    <property type="term" value="F:hydrolase activity"/>
    <property type="evidence" value="ECO:0007669"/>
    <property type="project" value="UniProtKB-KW"/>
</dbReference>
<reference evidence="1 2" key="1">
    <citation type="submission" date="2018-03" db="EMBL/GenBank/DDBJ databases">
        <title>Genomic Encyclopedia of Archaeal and Bacterial Type Strains, Phase II (KMG-II): from individual species to whole genera.</title>
        <authorList>
            <person name="Goeker M."/>
        </authorList>
    </citation>
    <scope>NUCLEOTIDE SEQUENCE [LARGE SCALE GENOMIC DNA]</scope>
    <source>
        <strain evidence="1 2">DSM 28354</strain>
    </source>
</reference>
<dbReference type="AlphaFoldDB" id="A0A2T0TP49"/>
<sequence length="351" mass="39551">MPLRFDLTTPETDDRPVFLSGDFCDWYPDLPAFQLQPIAPGRYQLDWPSDVALPDTLVYKYTRGGWDQVELDAWGGGAPNRTTRRTSGSCRDVVPHWRWYGHAVNPAWWPRLALDEPIPVPQLNTSRRVRVLVPFDYEQTDRSYPVLYLNDGQNLAGSGSDYGSWTVDRTMALLAGQHRHAVILVLIDHGGTERVSEFTPDRTLAGTGNGRRYLDFLVNTLKPYIDTRFRTLPAPVHTGIGGSSLGGLISLYGGLLHPGTFGKLLVFSPSLWISQTVYRDARRLNLPQPMTVYLYGGKQESRHMVSALNQLVRALQHAPERLNLTLVVDPSGRHNEATWGRAFLPAMQWLF</sequence>
<dbReference type="InterPro" id="IPR050583">
    <property type="entry name" value="Mycobacterial_A85_antigen"/>
</dbReference>
<dbReference type="RefSeq" id="WP_106136041.1">
    <property type="nucleotide sequence ID" value="NZ_PVTE01000001.1"/>
</dbReference>
<dbReference type="Pfam" id="PF00756">
    <property type="entry name" value="Esterase"/>
    <property type="match status" value="1"/>
</dbReference>
<dbReference type="EMBL" id="PVTE01000001">
    <property type="protein sequence ID" value="PRY47308.1"/>
    <property type="molecule type" value="Genomic_DNA"/>
</dbReference>